<proteinExistence type="predicted"/>
<dbReference type="EMBL" id="WQNF01000043">
    <property type="protein sequence ID" value="MVT70427.1"/>
    <property type="molecule type" value="Genomic_DNA"/>
</dbReference>
<accession>A0A844SVR3</accession>
<sequence length="68" mass="7326">MSAFADPEKAARLLRSPKVDAKIHIVQLTRTLMGGSIVGLRTAAEVTSELRCAGQIPRSNGNHWLDGL</sequence>
<dbReference type="RefSeq" id="WP_157348331.1">
    <property type="nucleotide sequence ID" value="NZ_WQNF01000043.1"/>
</dbReference>
<dbReference type="AlphaFoldDB" id="A0A844SVR3"/>
<gene>
    <name evidence="1" type="ORF">GPL21_35725</name>
</gene>
<comment type="caution">
    <text evidence="1">The sequence shown here is derived from an EMBL/GenBank/DDBJ whole genome shotgun (WGS) entry which is preliminary data.</text>
</comment>
<evidence type="ECO:0000313" key="2">
    <source>
        <dbReference type="Proteomes" id="UP000436468"/>
    </source>
</evidence>
<protein>
    <submittedName>
        <fullName evidence="1">Uncharacterized protein</fullName>
    </submittedName>
</protein>
<keyword evidence="2" id="KW-1185">Reference proteome</keyword>
<reference evidence="1 2" key="1">
    <citation type="submission" date="2019-12" db="EMBL/GenBank/DDBJ databases">
        <title>Draft genome sequences Bradyrhizobium cajani AMBPC1010, Bradyrhizobium pachyrhizi AMBPC1040 and Bradyrhizobium yuanmingense ALSPC3051, three plant growth promoting strains isolated from nodules of Cajanus cajan L. in Dominican Republic.</title>
        <authorList>
            <person name="Flores-Felix J.D."/>
            <person name="Araujo J."/>
            <person name="Diaz-Alcantara C."/>
            <person name="Gonzalez-Andres F."/>
            <person name="Velazquez E."/>
        </authorList>
    </citation>
    <scope>NUCLEOTIDE SEQUENCE [LARGE SCALE GENOMIC DNA]</scope>
    <source>
        <strain evidence="1 2">1040</strain>
    </source>
</reference>
<dbReference type="Proteomes" id="UP000436468">
    <property type="component" value="Unassembled WGS sequence"/>
</dbReference>
<evidence type="ECO:0000313" key="1">
    <source>
        <dbReference type="EMBL" id="MVT70427.1"/>
    </source>
</evidence>
<name>A0A844SVR3_9BRAD</name>
<organism evidence="1 2">
    <name type="scientific">Bradyrhizobium pachyrhizi</name>
    <dbReference type="NCBI Taxonomy" id="280333"/>
    <lineage>
        <taxon>Bacteria</taxon>
        <taxon>Pseudomonadati</taxon>
        <taxon>Pseudomonadota</taxon>
        <taxon>Alphaproteobacteria</taxon>
        <taxon>Hyphomicrobiales</taxon>
        <taxon>Nitrobacteraceae</taxon>
        <taxon>Bradyrhizobium</taxon>
    </lineage>
</organism>